<dbReference type="AlphaFoldDB" id="V4L1U1"/>
<sequence>DSDDETVDVNGFQILSSQLKKAYIDVLLDVIETLCRSPHELTSPLDNTIFDLEDVGFKLDWVKMKLWKVYVKKKQEQESSARIRELQEKFYFENELENEKNMSMTARAPLDFSV</sequence>
<dbReference type="eggNOG" id="KOG1987">
    <property type="taxonomic scope" value="Eukaryota"/>
</dbReference>
<reference evidence="1 2" key="1">
    <citation type="journal article" date="2013" name="Front. Plant Sci.">
        <title>The Reference Genome of the Halophytic Plant Eutrema salsugineum.</title>
        <authorList>
            <person name="Yang R."/>
            <person name="Jarvis D.E."/>
            <person name="Chen H."/>
            <person name="Beilstein M.A."/>
            <person name="Grimwood J."/>
            <person name="Jenkins J."/>
            <person name="Shu S."/>
            <person name="Prochnik S."/>
            <person name="Xin M."/>
            <person name="Ma C."/>
            <person name="Schmutz J."/>
            <person name="Wing R.A."/>
            <person name="Mitchell-Olds T."/>
            <person name="Schumaker K.S."/>
            <person name="Wang X."/>
        </authorList>
    </citation>
    <scope>NUCLEOTIDE SEQUENCE [LARGE SCALE GENOMIC DNA]</scope>
</reference>
<dbReference type="Gramene" id="ESQ44250">
    <property type="protein sequence ID" value="ESQ44250"/>
    <property type="gene ID" value="EUTSA_v10006413mg"/>
</dbReference>
<dbReference type="PANTHER" id="PTHR46236">
    <property type="entry name" value="TRAF-LIKE SUPERFAMILY PROTEIN"/>
    <property type="match status" value="1"/>
</dbReference>
<dbReference type="EMBL" id="KI517455">
    <property type="protein sequence ID" value="ESQ44250.1"/>
    <property type="molecule type" value="Genomic_DNA"/>
</dbReference>
<feature type="non-terminal residue" evidence="1">
    <location>
        <position position="1"/>
    </location>
</feature>
<name>V4L1U1_EUTSA</name>
<dbReference type="PANTHER" id="PTHR46236:SF35">
    <property type="entry name" value="MATH DOMAIN-CONTAINING PROTEIN"/>
    <property type="match status" value="1"/>
</dbReference>
<evidence type="ECO:0000313" key="2">
    <source>
        <dbReference type="Proteomes" id="UP000030689"/>
    </source>
</evidence>
<proteinExistence type="predicted"/>
<protein>
    <submittedName>
        <fullName evidence="1">Uncharacterized protein</fullName>
    </submittedName>
</protein>
<dbReference type="InterPro" id="IPR050804">
    <property type="entry name" value="MCC"/>
</dbReference>
<keyword evidence="2" id="KW-1185">Reference proteome</keyword>
<organism evidence="1 2">
    <name type="scientific">Eutrema salsugineum</name>
    <name type="common">Saltwater cress</name>
    <name type="synonym">Sisymbrium salsugineum</name>
    <dbReference type="NCBI Taxonomy" id="72664"/>
    <lineage>
        <taxon>Eukaryota</taxon>
        <taxon>Viridiplantae</taxon>
        <taxon>Streptophyta</taxon>
        <taxon>Embryophyta</taxon>
        <taxon>Tracheophyta</taxon>
        <taxon>Spermatophyta</taxon>
        <taxon>Magnoliopsida</taxon>
        <taxon>eudicotyledons</taxon>
        <taxon>Gunneridae</taxon>
        <taxon>Pentapetalae</taxon>
        <taxon>rosids</taxon>
        <taxon>malvids</taxon>
        <taxon>Brassicales</taxon>
        <taxon>Brassicaceae</taxon>
        <taxon>Eutremeae</taxon>
        <taxon>Eutrema</taxon>
    </lineage>
</organism>
<evidence type="ECO:0000313" key="1">
    <source>
        <dbReference type="EMBL" id="ESQ44250.1"/>
    </source>
</evidence>
<accession>V4L1U1</accession>
<gene>
    <name evidence="1" type="ORF">EUTSA_v10006413mg</name>
</gene>
<dbReference type="Proteomes" id="UP000030689">
    <property type="component" value="Unassembled WGS sequence"/>
</dbReference>
<dbReference type="OMA" id="FYSEVEC"/>
<dbReference type="KEGG" id="eus:EUTSA_v10006413mg"/>